<accession>G8BYB4</accession>
<dbReference type="Proteomes" id="UP000005666">
    <property type="component" value="Chromosome 10"/>
</dbReference>
<name>G8BYB4_TETPH</name>
<dbReference type="OrthoDB" id="7464126at2759"/>
<organism evidence="4 5">
    <name type="scientific">Tetrapisispora phaffii (strain ATCC 24235 / CBS 4417 / NBRC 1672 / NRRL Y-8282 / UCD 70-5)</name>
    <name type="common">Yeast</name>
    <name type="synonym">Fabospora phaffii</name>
    <dbReference type="NCBI Taxonomy" id="1071381"/>
    <lineage>
        <taxon>Eukaryota</taxon>
        <taxon>Fungi</taxon>
        <taxon>Dikarya</taxon>
        <taxon>Ascomycota</taxon>
        <taxon>Saccharomycotina</taxon>
        <taxon>Saccharomycetes</taxon>
        <taxon>Saccharomycetales</taxon>
        <taxon>Saccharomycetaceae</taxon>
        <taxon>Tetrapisispora</taxon>
    </lineage>
</organism>
<dbReference type="AlphaFoldDB" id="G8BYB4"/>
<dbReference type="InterPro" id="IPR037191">
    <property type="entry name" value="VPS9_dom_sf"/>
</dbReference>
<dbReference type="GO" id="GO:0005085">
    <property type="term" value="F:guanyl-nucleotide exchange factor activity"/>
    <property type="evidence" value="ECO:0007669"/>
    <property type="project" value="TreeGrafter"/>
</dbReference>
<evidence type="ECO:0000256" key="2">
    <source>
        <dbReference type="SAM" id="Coils"/>
    </source>
</evidence>
<dbReference type="Gene3D" id="1.25.40.20">
    <property type="entry name" value="Ankyrin repeat-containing domain"/>
    <property type="match status" value="1"/>
</dbReference>
<dbReference type="GO" id="GO:0005886">
    <property type="term" value="C:plasma membrane"/>
    <property type="evidence" value="ECO:0007669"/>
    <property type="project" value="TreeGrafter"/>
</dbReference>
<feature type="domain" description="VPS9" evidence="3">
    <location>
        <begin position="278"/>
        <end position="442"/>
    </location>
</feature>
<dbReference type="STRING" id="1071381.G8BYB4"/>
<keyword evidence="5" id="KW-1185">Reference proteome</keyword>
<dbReference type="HOGENOM" id="CLU_008912_0_0_1"/>
<sequence length="1107" mass="129689">MAYFMPVLKNPLINAVFNCPDPHASPFKKLYNELRDKDFLLLVPNDFILLYYKDSTSNISFRELCYTYDFVAAHILILDKNSSTDKISSSNQKNGDVYLKSLNGKEVLLRQSLCIPIKGYFSKRKSQMRDATLLTNFNDYLHGSGHFGIMHIDYPLGVSDWTLIDELKGFEESRELPFHSQDKDKPGLLQRTEENKADRVKFIQLFQERKDWTIELEKYLKKYQAMEPLQNIGSELFHDIVNMIYNTLKEEQRFQRFTNLYDIAYEYIESLLYQDIWNKLQEHYRDKILDFRLVSQLSLDMLDTTFYNRTFKNFQLIDIVNMEACMVQAVSVFKGIKSANSYSKKVDVIFKTLNIITGKNSDDTIRDNTLPKLPLIDADTLVSLFALLLCRAGVEDVFLHVQYLQSFYKDENTVKFGALGYTLSTIEATLSYFYELSNSDESRIQLQKLSLLEDFLIKIRSQHDDLIPINQFKDYFRYRTQYGESILSLLIANKKNEALCEALLNFEDIFPLDDLLYDTDVSGSTLLIKCLKERNLEAAEILIEIFQNSCTNSELLNYYNKTDKTKRTLAHYITDEIEILEKIGKYINWTLKDLKGRTALFTIFRSYDQTTYSSTIKIALDQALLWYKNNDIIFKVSDHTDLFGDSLLHILKSQVSLLLKFEDLDINIPNLKGMTPLMTYVKYNRIDNIKTILEDGRLIIKKLQKDKYLNCLDYGKNFTVFNLLAAKLSKDVIFENAYISYARYEKSHWYLCISVQKDDLEYTTNIIKLKKYYNLINAMQKIYKSDFIPYSDMLDCLKKIIEGHNILPIRRLKIKNYLNFLSHGLSALLYFEKIDPLTLLDENLIIKWISSKLQQQEKSIDDHSSFKPLSAEDINNIKAFCDFSFQEIGKTNNVIQSFLKLSIFGEIKNTDLNTSYDILERLGSYFSNNEISRTLGDLQSISPHVHSSMVYYELSQDILFMKKCTLILTSKLASFIKDKLSIWLKKNTKLLEHRKEYSIKFLQSNEETGNLSENTSVFRYAWNVTYRKEEERRLKFAMLELERDLKKLGTEIRVKHEELAEEFSDYVRMKSKFNSNLLVRKFVSLNLAHLKEQSNLVQRIAMKLNTK</sequence>
<dbReference type="GO" id="GO:0030133">
    <property type="term" value="C:transport vesicle"/>
    <property type="evidence" value="ECO:0007669"/>
    <property type="project" value="TreeGrafter"/>
</dbReference>
<evidence type="ECO:0000256" key="1">
    <source>
        <dbReference type="ARBA" id="ARBA00007428"/>
    </source>
</evidence>
<dbReference type="GO" id="GO:0000149">
    <property type="term" value="F:SNARE binding"/>
    <property type="evidence" value="ECO:0007669"/>
    <property type="project" value="TreeGrafter"/>
</dbReference>
<dbReference type="PROSITE" id="PS51205">
    <property type="entry name" value="VPS9"/>
    <property type="match status" value="1"/>
</dbReference>
<dbReference type="Gene3D" id="1.20.1050.80">
    <property type="entry name" value="VPS9 domain"/>
    <property type="match status" value="1"/>
</dbReference>
<gene>
    <name evidence="4" type="primary">TPHA0J00330</name>
    <name evidence="4" type="ordered locus">TPHA_0J00330</name>
</gene>
<dbReference type="GO" id="GO:0005769">
    <property type="term" value="C:early endosome"/>
    <property type="evidence" value="ECO:0007669"/>
    <property type="project" value="TreeGrafter"/>
</dbReference>
<dbReference type="GO" id="GO:0005770">
    <property type="term" value="C:late endosome"/>
    <property type="evidence" value="ECO:0007669"/>
    <property type="project" value="TreeGrafter"/>
</dbReference>
<evidence type="ECO:0000313" key="4">
    <source>
        <dbReference type="EMBL" id="CCE64856.1"/>
    </source>
</evidence>
<dbReference type="GO" id="GO:0097422">
    <property type="term" value="C:tubular endosome"/>
    <property type="evidence" value="ECO:0007669"/>
    <property type="project" value="TreeGrafter"/>
</dbReference>
<dbReference type="InterPro" id="IPR003123">
    <property type="entry name" value="VPS9"/>
</dbReference>
<dbReference type="SUPFAM" id="SSF109993">
    <property type="entry name" value="VPS9 domain"/>
    <property type="match status" value="1"/>
</dbReference>
<evidence type="ECO:0000259" key="3">
    <source>
        <dbReference type="PROSITE" id="PS51205"/>
    </source>
</evidence>
<evidence type="ECO:0000313" key="5">
    <source>
        <dbReference type="Proteomes" id="UP000005666"/>
    </source>
</evidence>
<dbReference type="KEGG" id="tpf:TPHA_0J00330"/>
<dbReference type="OMA" id="LNCIFNN"/>
<feature type="coiled-coil region" evidence="2">
    <location>
        <begin position="1027"/>
        <end position="1058"/>
    </location>
</feature>
<dbReference type="InterPro" id="IPR036770">
    <property type="entry name" value="Ankyrin_rpt-contain_sf"/>
</dbReference>
<comment type="similarity">
    <text evidence="1">Belongs to the UPF0507 family.</text>
</comment>
<reference evidence="4 5" key="1">
    <citation type="journal article" date="2011" name="Proc. Natl. Acad. Sci. U.S.A.">
        <title>Evolutionary erosion of yeast sex chromosomes by mating-type switching accidents.</title>
        <authorList>
            <person name="Gordon J.L."/>
            <person name="Armisen D."/>
            <person name="Proux-Wera E."/>
            <person name="Oheigeartaigh S.S."/>
            <person name="Byrne K.P."/>
            <person name="Wolfe K.H."/>
        </authorList>
    </citation>
    <scope>NUCLEOTIDE SEQUENCE [LARGE SCALE GENOMIC DNA]</scope>
    <source>
        <strain evidence="5">ATCC 24235 / CBS 4417 / NBRC 1672 / NRRL Y-8282 / UCD 70-5</strain>
    </source>
</reference>
<dbReference type="GO" id="GO:0045022">
    <property type="term" value="P:early endosome to late endosome transport"/>
    <property type="evidence" value="ECO:0007669"/>
    <property type="project" value="TreeGrafter"/>
</dbReference>
<keyword evidence="2" id="KW-0175">Coiled coil</keyword>
<proteinExistence type="inferred from homology"/>
<protein>
    <recommendedName>
        <fullName evidence="3">VPS9 domain-containing protein</fullName>
    </recommendedName>
</protein>
<dbReference type="SUPFAM" id="SSF48403">
    <property type="entry name" value="Ankyrin repeat"/>
    <property type="match status" value="1"/>
</dbReference>
<dbReference type="RefSeq" id="XP_003687290.1">
    <property type="nucleotide sequence ID" value="XM_003687242.1"/>
</dbReference>
<dbReference type="PANTHER" id="PTHR24170:SF1">
    <property type="entry name" value="DOMAIN PROTEIN, PUTATIVE (AFU_ORTHOLOGUE AFUA_1G09870)-RELATED"/>
    <property type="match status" value="1"/>
</dbReference>
<dbReference type="InterPro" id="IPR051248">
    <property type="entry name" value="UPF0507/Ank_repeat_27"/>
</dbReference>
<dbReference type="Pfam" id="PF02204">
    <property type="entry name" value="VPS9"/>
    <property type="match status" value="1"/>
</dbReference>
<dbReference type="EMBL" id="HE612865">
    <property type="protein sequence ID" value="CCE64856.1"/>
    <property type="molecule type" value="Genomic_DNA"/>
</dbReference>
<dbReference type="GeneID" id="11532923"/>
<dbReference type="eggNOG" id="ENOG502R3ZQ">
    <property type="taxonomic scope" value="Eukaryota"/>
</dbReference>
<dbReference type="PANTHER" id="PTHR24170">
    <property type="entry name" value="ANKYRIN REPEAT DOMAIN-CONTAINING PROTEIN 27"/>
    <property type="match status" value="1"/>
</dbReference>